<feature type="domain" description="ABC3 transporter permease C-terminal" evidence="7">
    <location>
        <begin position="300"/>
        <end position="412"/>
    </location>
</feature>
<feature type="transmembrane region" description="Helical" evidence="6">
    <location>
        <begin position="691"/>
        <end position="717"/>
    </location>
</feature>
<feature type="domain" description="MacB-like periplasmic core" evidence="8">
    <location>
        <begin position="20"/>
        <end position="248"/>
    </location>
</feature>
<dbReference type="PANTHER" id="PTHR30572">
    <property type="entry name" value="MEMBRANE COMPONENT OF TRANSPORTER-RELATED"/>
    <property type="match status" value="1"/>
</dbReference>
<protein>
    <submittedName>
        <fullName evidence="9">Putative ABC transport system permease protein</fullName>
    </submittedName>
</protein>
<comment type="subcellular location">
    <subcellularLocation>
        <location evidence="1">Cell membrane</location>
        <topology evidence="1">Multi-pass membrane protein</topology>
    </subcellularLocation>
</comment>
<dbReference type="Proteomes" id="UP000192472">
    <property type="component" value="Unassembled WGS sequence"/>
</dbReference>
<evidence type="ECO:0000256" key="5">
    <source>
        <dbReference type="ARBA" id="ARBA00023136"/>
    </source>
</evidence>
<evidence type="ECO:0000256" key="4">
    <source>
        <dbReference type="ARBA" id="ARBA00022989"/>
    </source>
</evidence>
<gene>
    <name evidence="9" type="ORF">SAMN04488029_1157</name>
</gene>
<dbReference type="STRING" id="692418.SAMN04488029_1157"/>
<sequence length="814" mass="92096">MFKHYLKIAFRNLTRNKVFSIINILGLAVGMGVCLLIYQYIHFEMSFDEFHENGERVYRLTREDLRGGEVIDRGISVQENLGPLGLDAIPEIRNTVRIHDSFEDLVFTTRNKEKVFQEANYWYADSTFFDVFTFPLKYGNAKNALAESHHIVITEEIAHKYFGDVNPIGKEIVVHANTLSGTFVVTAVLKSLPTNSHLQFDFLMPMEFLTTNFRPFREGNGWDWYNFATYIELDGKSNLSSVESKFEQIILDHIGEELLTHEEHVKIHLQAVSDIHLYSDFPDELVHNGGNKQQIQFYALIAIFILVIAWVNYINLSTAQSLKRVKEIGVRKSIGAFKRQLVMQFMTESLVHNLIGAVVAIGLAHLCLPVLNEFIGHTLSFSLFYSIEFWVIYALVILLGALLAGAYPSFVVAGFQSIGLMGSKNNTRAGSATFRKGLIVFQFIISILLVSGTYLVHRQTSYMMKQDLGVNMEEVLVVNGPRVVLELDRDIQLSKFKNFRNQLTAHHSIIDVSGSSHTPGQKFSWVGEIRKLGTPREAYKNGYVVFTDSHFANTYDLQFVAGGGYESHMTSYEDGLIINEAAVRAFDLGTAEQALREQLIVSIGDTLSILGVVADVHWQSLKDAHYPMVFALHQFDNVVFSAKVKTKDMQETLALVQTAYQENFPNDPFTYHFLDESFNRQYQADLQFGNLFAAFSGLAIFIACLGLFALVSFSATLRMKEIGIRKVLGAKIGHLMMLLSKEYLYLLLIANVLALPTVWYWGSEWLNNYAFKIDMNIDLFVIPGLMLLVVSTFTVSYQTFSTAKANPVDSLRSE</sequence>
<reference evidence="9 10" key="1">
    <citation type="submission" date="2017-04" db="EMBL/GenBank/DDBJ databases">
        <authorList>
            <person name="Afonso C.L."/>
            <person name="Miller P.J."/>
            <person name="Scott M.A."/>
            <person name="Spackman E."/>
            <person name="Goraichik I."/>
            <person name="Dimitrov K.M."/>
            <person name="Suarez D.L."/>
            <person name="Swayne D.E."/>
        </authorList>
    </citation>
    <scope>NUCLEOTIDE SEQUENCE [LARGE SCALE GENOMIC DNA]</scope>
    <source>
        <strain evidence="9 10">DSM 26133</strain>
    </source>
</reference>
<accession>A0A1W2G929</accession>
<evidence type="ECO:0000259" key="7">
    <source>
        <dbReference type="Pfam" id="PF02687"/>
    </source>
</evidence>
<dbReference type="PANTHER" id="PTHR30572:SF18">
    <property type="entry name" value="ABC-TYPE MACROLIDE FAMILY EXPORT SYSTEM PERMEASE COMPONENT 2"/>
    <property type="match status" value="1"/>
</dbReference>
<feature type="transmembrane region" description="Helical" evidence="6">
    <location>
        <begin position="437"/>
        <end position="456"/>
    </location>
</feature>
<dbReference type="EMBL" id="FWYF01000001">
    <property type="protein sequence ID" value="SMD32806.1"/>
    <property type="molecule type" value="Genomic_DNA"/>
</dbReference>
<feature type="transmembrane region" description="Helical" evidence="6">
    <location>
        <begin position="391"/>
        <end position="416"/>
    </location>
</feature>
<evidence type="ECO:0000313" key="9">
    <source>
        <dbReference type="EMBL" id="SMD32806.1"/>
    </source>
</evidence>
<evidence type="ECO:0000313" key="10">
    <source>
        <dbReference type="Proteomes" id="UP000192472"/>
    </source>
</evidence>
<dbReference type="RefSeq" id="WP_084371447.1">
    <property type="nucleotide sequence ID" value="NZ_FWYF01000001.1"/>
</dbReference>
<feature type="transmembrane region" description="Helical" evidence="6">
    <location>
        <begin position="743"/>
        <end position="761"/>
    </location>
</feature>
<keyword evidence="10" id="KW-1185">Reference proteome</keyword>
<feature type="domain" description="ABC3 transporter permease C-terminal" evidence="7">
    <location>
        <begin position="694"/>
        <end position="807"/>
    </location>
</feature>
<feature type="transmembrane region" description="Helical" evidence="6">
    <location>
        <begin position="350"/>
        <end position="371"/>
    </location>
</feature>
<keyword evidence="2" id="KW-1003">Cell membrane</keyword>
<dbReference type="InterPro" id="IPR003838">
    <property type="entry name" value="ABC3_permease_C"/>
</dbReference>
<feature type="transmembrane region" description="Helical" evidence="6">
    <location>
        <begin position="297"/>
        <end position="316"/>
    </location>
</feature>
<dbReference type="InterPro" id="IPR050250">
    <property type="entry name" value="Macrolide_Exporter_MacB"/>
</dbReference>
<dbReference type="Pfam" id="PF12704">
    <property type="entry name" value="MacB_PCD"/>
    <property type="match status" value="1"/>
</dbReference>
<feature type="transmembrane region" description="Helical" evidence="6">
    <location>
        <begin position="21"/>
        <end position="41"/>
    </location>
</feature>
<keyword evidence="3 6" id="KW-0812">Transmembrane</keyword>
<dbReference type="InterPro" id="IPR025857">
    <property type="entry name" value="MacB_PCD"/>
</dbReference>
<organism evidence="9 10">
    <name type="scientific">Reichenbachiella faecimaris</name>
    <dbReference type="NCBI Taxonomy" id="692418"/>
    <lineage>
        <taxon>Bacteria</taxon>
        <taxon>Pseudomonadati</taxon>
        <taxon>Bacteroidota</taxon>
        <taxon>Cytophagia</taxon>
        <taxon>Cytophagales</taxon>
        <taxon>Reichenbachiellaceae</taxon>
        <taxon>Reichenbachiella</taxon>
    </lineage>
</organism>
<dbReference type="OrthoDB" id="5933722at2"/>
<evidence type="ECO:0000259" key="8">
    <source>
        <dbReference type="Pfam" id="PF12704"/>
    </source>
</evidence>
<proteinExistence type="predicted"/>
<evidence type="ECO:0000256" key="1">
    <source>
        <dbReference type="ARBA" id="ARBA00004651"/>
    </source>
</evidence>
<evidence type="ECO:0000256" key="3">
    <source>
        <dbReference type="ARBA" id="ARBA00022692"/>
    </source>
</evidence>
<evidence type="ECO:0000256" key="6">
    <source>
        <dbReference type="SAM" id="Phobius"/>
    </source>
</evidence>
<dbReference type="Pfam" id="PF02687">
    <property type="entry name" value="FtsX"/>
    <property type="match status" value="2"/>
</dbReference>
<keyword evidence="4 6" id="KW-1133">Transmembrane helix</keyword>
<name>A0A1W2G929_REIFA</name>
<dbReference type="GO" id="GO:0005886">
    <property type="term" value="C:plasma membrane"/>
    <property type="evidence" value="ECO:0007669"/>
    <property type="project" value="UniProtKB-SubCell"/>
</dbReference>
<dbReference type="GO" id="GO:0022857">
    <property type="term" value="F:transmembrane transporter activity"/>
    <property type="evidence" value="ECO:0007669"/>
    <property type="project" value="TreeGrafter"/>
</dbReference>
<dbReference type="AlphaFoldDB" id="A0A1W2G929"/>
<feature type="transmembrane region" description="Helical" evidence="6">
    <location>
        <begin position="781"/>
        <end position="800"/>
    </location>
</feature>
<evidence type="ECO:0000256" key="2">
    <source>
        <dbReference type="ARBA" id="ARBA00022475"/>
    </source>
</evidence>
<keyword evidence="5 6" id="KW-0472">Membrane</keyword>